<comment type="caution">
    <text evidence="1">The sequence shown here is derived from an EMBL/GenBank/DDBJ whole genome shotgun (WGS) entry which is preliminary data.</text>
</comment>
<proteinExistence type="predicted"/>
<name>A0A931GQU6_9CORY</name>
<organism evidence="1 2">
    <name type="scientific">Corynebacterium aquatimens</name>
    <dbReference type="NCBI Taxonomy" id="1190508"/>
    <lineage>
        <taxon>Bacteria</taxon>
        <taxon>Bacillati</taxon>
        <taxon>Actinomycetota</taxon>
        <taxon>Actinomycetes</taxon>
        <taxon>Mycobacteriales</taxon>
        <taxon>Corynebacteriaceae</taxon>
        <taxon>Corynebacterium</taxon>
    </lineage>
</organism>
<evidence type="ECO:0000313" key="1">
    <source>
        <dbReference type="EMBL" id="MBG6121213.1"/>
    </source>
</evidence>
<dbReference type="NCBIfam" id="NF046112">
    <property type="entry name" value="MSMEG_6209_Nter"/>
    <property type="match status" value="1"/>
</dbReference>
<dbReference type="RefSeq" id="WP_196823825.1">
    <property type="nucleotide sequence ID" value="NZ_CP046980.1"/>
</dbReference>
<gene>
    <name evidence="1" type="ORF">IW254_000182</name>
</gene>
<accession>A0A931GQU6</accession>
<sequence>MTNFARTALMTNVYGRIQEDLVAEFGGAFAAADIEATFKAVVARHEAGAVIPTFIPVLANREARELLAAGRIESAAMELAAA</sequence>
<keyword evidence="2" id="KW-1185">Reference proteome</keyword>
<dbReference type="EMBL" id="JADOUE010000001">
    <property type="protein sequence ID" value="MBG6121213.1"/>
    <property type="molecule type" value="Genomic_DNA"/>
</dbReference>
<reference evidence="1" key="1">
    <citation type="submission" date="2020-11" db="EMBL/GenBank/DDBJ databases">
        <title>Sequencing the genomes of 1000 actinobacteria strains.</title>
        <authorList>
            <person name="Klenk H.-P."/>
        </authorList>
    </citation>
    <scope>NUCLEOTIDE SEQUENCE</scope>
    <source>
        <strain evidence="1">DSM 45632</strain>
    </source>
</reference>
<dbReference type="AlphaFoldDB" id="A0A931GQU6"/>
<dbReference type="Proteomes" id="UP000658613">
    <property type="component" value="Unassembled WGS sequence"/>
</dbReference>
<evidence type="ECO:0000313" key="2">
    <source>
        <dbReference type="Proteomes" id="UP000658613"/>
    </source>
</evidence>
<protein>
    <submittedName>
        <fullName evidence="1">Uncharacterized protein</fullName>
    </submittedName>
</protein>
<dbReference type="Gene3D" id="1.10.8.1060">
    <property type="entry name" value="Corynebacterium glutamicum thioredoxin-dependent arsenate reductase, N-terminal domain"/>
    <property type="match status" value="1"/>
</dbReference>